<dbReference type="PANTHER" id="PTHR33317:SF4">
    <property type="entry name" value="POLYNUCLEOTIDYL TRANSFERASE, RIBONUCLEASE H-LIKE SUPERFAMILY PROTEIN"/>
    <property type="match status" value="1"/>
</dbReference>
<dbReference type="HAMAP" id="MF_00651">
    <property type="entry name" value="Nuclease_YqgF"/>
    <property type="match status" value="1"/>
</dbReference>
<keyword evidence="1 5" id="KW-0963">Cytoplasm</keyword>
<dbReference type="GO" id="GO:0000967">
    <property type="term" value="P:rRNA 5'-end processing"/>
    <property type="evidence" value="ECO:0007669"/>
    <property type="project" value="UniProtKB-UniRule"/>
</dbReference>
<feature type="domain" description="YqgF/RNase H-like" evidence="6">
    <location>
        <begin position="1"/>
        <end position="100"/>
    </location>
</feature>
<comment type="caution">
    <text evidence="7">The sequence shown here is derived from an EMBL/GenBank/DDBJ whole genome shotgun (WGS) entry which is preliminary data.</text>
</comment>
<evidence type="ECO:0000256" key="2">
    <source>
        <dbReference type="ARBA" id="ARBA00022517"/>
    </source>
</evidence>
<organism evidence="7 8">
    <name type="scientific">Candidatus Komeilibacteria bacterium CG_4_10_14_0_2_um_filter_37_10</name>
    <dbReference type="NCBI Taxonomy" id="1974470"/>
    <lineage>
        <taxon>Bacteria</taxon>
        <taxon>Candidatus Komeiliibacteriota</taxon>
    </lineage>
</organism>
<dbReference type="InterPro" id="IPR005227">
    <property type="entry name" value="YqgF"/>
</dbReference>
<dbReference type="InterPro" id="IPR006641">
    <property type="entry name" value="YqgF/RNaseH-like_dom"/>
</dbReference>
<dbReference type="GO" id="GO:0016788">
    <property type="term" value="F:hydrolase activity, acting on ester bonds"/>
    <property type="evidence" value="ECO:0007669"/>
    <property type="project" value="UniProtKB-UniRule"/>
</dbReference>
<reference evidence="8" key="1">
    <citation type="submission" date="2017-09" db="EMBL/GenBank/DDBJ databases">
        <title>Depth-based differentiation of microbial function through sediment-hosted aquifers and enrichment of novel symbionts in the deep terrestrial subsurface.</title>
        <authorList>
            <person name="Probst A.J."/>
            <person name="Ladd B."/>
            <person name="Jarett J.K."/>
            <person name="Geller-Mcgrath D.E."/>
            <person name="Sieber C.M.K."/>
            <person name="Emerson J.B."/>
            <person name="Anantharaman K."/>
            <person name="Thomas B.C."/>
            <person name="Malmstrom R."/>
            <person name="Stieglmeier M."/>
            <person name="Klingl A."/>
            <person name="Woyke T."/>
            <person name="Ryan C.M."/>
            <person name="Banfield J.F."/>
        </authorList>
    </citation>
    <scope>NUCLEOTIDE SEQUENCE [LARGE SCALE GENOMIC DNA]</scope>
</reference>
<sequence length="126" mass="14316">MKVLGIDFGSKKVGLALGDTSLKLAIPWQILAWADNASFWDKFKSLVAEEKVELLVVGWPLDLRSQMTPQTEVVAKFIEQLQNLNYLVEKVDERLTTKAAKKLGHLREDDAVAAMEILQTYFDRHE</sequence>
<dbReference type="Proteomes" id="UP000230405">
    <property type="component" value="Unassembled WGS sequence"/>
</dbReference>
<keyword evidence="3 5" id="KW-0540">Nuclease</keyword>
<dbReference type="InterPro" id="IPR037027">
    <property type="entry name" value="YqgF/RNaseH-like_dom_sf"/>
</dbReference>
<dbReference type="EMBL" id="PFPO01000021">
    <property type="protein sequence ID" value="PIZ99582.1"/>
    <property type="molecule type" value="Genomic_DNA"/>
</dbReference>
<keyword evidence="2 5" id="KW-0690">Ribosome biogenesis</keyword>
<protein>
    <recommendedName>
        <fullName evidence="5">Putative pre-16S rRNA nuclease</fullName>
        <ecNumber evidence="5">3.1.-.-</ecNumber>
    </recommendedName>
</protein>
<comment type="subcellular location">
    <subcellularLocation>
        <location evidence="5">Cytoplasm</location>
    </subcellularLocation>
</comment>
<dbReference type="PANTHER" id="PTHR33317">
    <property type="entry name" value="POLYNUCLEOTIDYL TRANSFERASE, RIBONUCLEASE H-LIKE SUPERFAMILY PROTEIN"/>
    <property type="match status" value="1"/>
</dbReference>
<dbReference type="Gene3D" id="3.30.420.140">
    <property type="entry name" value="YqgF/RNase H-like domain"/>
    <property type="match status" value="1"/>
</dbReference>
<dbReference type="GO" id="GO:0005829">
    <property type="term" value="C:cytosol"/>
    <property type="evidence" value="ECO:0007669"/>
    <property type="project" value="TreeGrafter"/>
</dbReference>
<accession>A0A2M7VG32</accession>
<comment type="similarity">
    <text evidence="5">Belongs to the YqgF HJR family.</text>
</comment>
<comment type="function">
    <text evidence="5">Could be a nuclease involved in processing of the 5'-end of pre-16S rRNA.</text>
</comment>
<keyword evidence="4 5" id="KW-0378">Hydrolase</keyword>
<dbReference type="GO" id="GO:0004518">
    <property type="term" value="F:nuclease activity"/>
    <property type="evidence" value="ECO:0007669"/>
    <property type="project" value="UniProtKB-KW"/>
</dbReference>
<evidence type="ECO:0000313" key="8">
    <source>
        <dbReference type="Proteomes" id="UP000230405"/>
    </source>
</evidence>
<evidence type="ECO:0000256" key="5">
    <source>
        <dbReference type="HAMAP-Rule" id="MF_00651"/>
    </source>
</evidence>
<dbReference type="SMART" id="SM00732">
    <property type="entry name" value="YqgFc"/>
    <property type="match status" value="1"/>
</dbReference>
<dbReference type="AlphaFoldDB" id="A0A2M7VG32"/>
<evidence type="ECO:0000256" key="1">
    <source>
        <dbReference type="ARBA" id="ARBA00022490"/>
    </source>
</evidence>
<dbReference type="Pfam" id="PF03652">
    <property type="entry name" value="RuvX"/>
    <property type="match status" value="1"/>
</dbReference>
<dbReference type="InterPro" id="IPR012337">
    <property type="entry name" value="RNaseH-like_sf"/>
</dbReference>
<evidence type="ECO:0000313" key="7">
    <source>
        <dbReference type="EMBL" id="PIZ99582.1"/>
    </source>
</evidence>
<dbReference type="NCBIfam" id="TIGR00250">
    <property type="entry name" value="RNAse_H_YqgF"/>
    <property type="match status" value="1"/>
</dbReference>
<evidence type="ECO:0000256" key="4">
    <source>
        <dbReference type="ARBA" id="ARBA00022801"/>
    </source>
</evidence>
<dbReference type="SUPFAM" id="SSF53098">
    <property type="entry name" value="Ribonuclease H-like"/>
    <property type="match status" value="1"/>
</dbReference>
<dbReference type="EC" id="3.1.-.-" evidence="5"/>
<proteinExistence type="inferred from homology"/>
<dbReference type="CDD" id="cd16964">
    <property type="entry name" value="YqgF"/>
    <property type="match status" value="1"/>
</dbReference>
<evidence type="ECO:0000259" key="6">
    <source>
        <dbReference type="SMART" id="SM00732"/>
    </source>
</evidence>
<evidence type="ECO:0000256" key="3">
    <source>
        <dbReference type="ARBA" id="ARBA00022722"/>
    </source>
</evidence>
<name>A0A2M7VG32_9BACT</name>
<gene>
    <name evidence="7" type="ORF">COX77_01180</name>
</gene>